<evidence type="ECO:0000313" key="7">
    <source>
        <dbReference type="Proteomes" id="UP000292052"/>
    </source>
</evidence>
<evidence type="ECO:0000256" key="1">
    <source>
        <dbReference type="ARBA" id="ARBA00022722"/>
    </source>
</evidence>
<gene>
    <name evidence="6" type="ORF">BDFB_011328</name>
</gene>
<comment type="caution">
    <text evidence="6">The sequence shown here is derived from an EMBL/GenBank/DDBJ whole genome shotgun (WGS) entry which is preliminary data.</text>
</comment>
<dbReference type="InterPro" id="IPR036397">
    <property type="entry name" value="RNaseH_sf"/>
</dbReference>
<dbReference type="Gene3D" id="3.30.420.10">
    <property type="entry name" value="Ribonuclease H-like superfamily/Ribonuclease H"/>
    <property type="match status" value="1"/>
</dbReference>
<dbReference type="PANTHER" id="PTHR12801:SF82">
    <property type="entry name" value="RNA EXONUCLEASE 5"/>
    <property type="match status" value="1"/>
</dbReference>
<keyword evidence="2" id="KW-0378">Hydrolase</keyword>
<dbReference type="GO" id="GO:0003676">
    <property type="term" value="F:nucleic acid binding"/>
    <property type="evidence" value="ECO:0007669"/>
    <property type="project" value="InterPro"/>
</dbReference>
<protein>
    <submittedName>
        <fullName evidence="6">RNA exonuclease NEF-sp</fullName>
    </submittedName>
</protein>
<dbReference type="InterPro" id="IPR012337">
    <property type="entry name" value="RNaseH-like_sf"/>
</dbReference>
<dbReference type="SMART" id="SM00479">
    <property type="entry name" value="EXOIII"/>
    <property type="match status" value="1"/>
</dbReference>
<dbReference type="InterPro" id="IPR047021">
    <property type="entry name" value="REXO1/3/4-like"/>
</dbReference>
<dbReference type="PANTHER" id="PTHR12801">
    <property type="entry name" value="RNA EXONUCLEASE REXO1 / RECO3 FAMILY MEMBER-RELATED"/>
    <property type="match status" value="1"/>
</dbReference>
<dbReference type="OrthoDB" id="3996471at2759"/>
<accession>A0A482VJS5</accession>
<feature type="non-terminal residue" evidence="6">
    <location>
        <position position="425"/>
    </location>
</feature>
<keyword evidence="7" id="KW-1185">Reference proteome</keyword>
<dbReference type="Pfam" id="PF00929">
    <property type="entry name" value="RNase_T"/>
    <property type="match status" value="1"/>
</dbReference>
<proteinExistence type="predicted"/>
<dbReference type="InterPro" id="IPR034922">
    <property type="entry name" value="REX1-like_exo"/>
</dbReference>
<keyword evidence="3 6" id="KW-0269">Exonuclease</keyword>
<evidence type="ECO:0000256" key="4">
    <source>
        <dbReference type="SAM" id="MobiDB-lite"/>
    </source>
</evidence>
<feature type="compositionally biased region" description="Basic and acidic residues" evidence="4">
    <location>
        <begin position="64"/>
        <end position="73"/>
    </location>
</feature>
<keyword evidence="1" id="KW-0540">Nuclease</keyword>
<reference evidence="6 7" key="1">
    <citation type="submission" date="2017-03" db="EMBL/GenBank/DDBJ databases">
        <title>Genome of the blue death feigning beetle - Asbolus verrucosus.</title>
        <authorList>
            <person name="Rider S.D."/>
        </authorList>
    </citation>
    <scope>NUCLEOTIDE SEQUENCE [LARGE SCALE GENOMIC DNA]</scope>
    <source>
        <strain evidence="6">Butters</strain>
        <tissue evidence="6">Head and leg muscle</tissue>
    </source>
</reference>
<dbReference type="AlphaFoldDB" id="A0A482VJS5"/>
<dbReference type="STRING" id="1661398.A0A482VJS5"/>
<feature type="region of interest" description="Disordered" evidence="4">
    <location>
        <begin position="64"/>
        <end position="85"/>
    </location>
</feature>
<dbReference type="SUPFAM" id="SSF53098">
    <property type="entry name" value="Ribonuclease H-like"/>
    <property type="match status" value="1"/>
</dbReference>
<dbReference type="InterPro" id="IPR013520">
    <property type="entry name" value="Ribonucl_H"/>
</dbReference>
<evidence type="ECO:0000259" key="5">
    <source>
        <dbReference type="SMART" id="SM00479"/>
    </source>
</evidence>
<evidence type="ECO:0000256" key="2">
    <source>
        <dbReference type="ARBA" id="ARBA00022801"/>
    </source>
</evidence>
<dbReference type="EMBL" id="QDEB01092487">
    <property type="protein sequence ID" value="RZC33045.1"/>
    <property type="molecule type" value="Genomic_DNA"/>
</dbReference>
<name>A0A482VJS5_ASBVE</name>
<dbReference type="GO" id="GO:0005634">
    <property type="term" value="C:nucleus"/>
    <property type="evidence" value="ECO:0007669"/>
    <property type="project" value="TreeGrafter"/>
</dbReference>
<dbReference type="GO" id="GO:0004527">
    <property type="term" value="F:exonuclease activity"/>
    <property type="evidence" value="ECO:0007669"/>
    <property type="project" value="UniProtKB-KW"/>
</dbReference>
<evidence type="ECO:0000313" key="6">
    <source>
        <dbReference type="EMBL" id="RZC33045.1"/>
    </source>
</evidence>
<evidence type="ECO:0000256" key="3">
    <source>
        <dbReference type="ARBA" id="ARBA00022839"/>
    </source>
</evidence>
<dbReference type="Proteomes" id="UP000292052">
    <property type="component" value="Unassembled WGS sequence"/>
</dbReference>
<organism evidence="6 7">
    <name type="scientific">Asbolus verrucosus</name>
    <name type="common">Desert ironclad beetle</name>
    <dbReference type="NCBI Taxonomy" id="1661398"/>
    <lineage>
        <taxon>Eukaryota</taxon>
        <taxon>Metazoa</taxon>
        <taxon>Ecdysozoa</taxon>
        <taxon>Arthropoda</taxon>
        <taxon>Hexapoda</taxon>
        <taxon>Insecta</taxon>
        <taxon>Pterygota</taxon>
        <taxon>Neoptera</taxon>
        <taxon>Endopterygota</taxon>
        <taxon>Coleoptera</taxon>
        <taxon>Polyphaga</taxon>
        <taxon>Cucujiformia</taxon>
        <taxon>Tenebrionidae</taxon>
        <taxon>Pimeliinae</taxon>
        <taxon>Asbolus</taxon>
    </lineage>
</organism>
<sequence>MKHKSSKRIENKKKKMAALLEISGLNEFDRSLKKVQMNEANNSNIITELEPNIKKPRTEAHIHETNKESHLTDEAELGPSGKPKLSGLELQELKRMLRERTKKLRQQPVFKLREMGVNASLETEIENRVPLFLSDLQHLIMYSQLGHHSPYSPARWCALEKFNRLSTTTVLIIENIRLYHFLAHESAFSFLGSTFENKLEILAPNSHDSDTVKDLSMVPLTGTQVKKFSNEFGTLEAAVLKSSEIFDTVRSLFPIEMKENSQNCFSNNLPPTDRFPRTQLLLSGWQMVEENFPLPIKGLMENKYVGYVLTKDKYKDVTPFSRMFGIDCEMCKTTTGELELTRVSVVDEDFNIFYDTLVKPENKIIDYLTRFSGITHKMMKNIKTKLQDVQQDLRKLLPSDAILVGQSLGNDLHALKMMHPYVIDT</sequence>
<feature type="domain" description="Exonuclease" evidence="5">
    <location>
        <begin position="322"/>
        <end position="425"/>
    </location>
</feature>
<dbReference type="CDD" id="cd06145">
    <property type="entry name" value="REX1_like"/>
    <property type="match status" value="1"/>
</dbReference>